<dbReference type="AlphaFoldDB" id="A0AA35XEW3"/>
<name>A0AA35XEW3_GEOBA</name>
<keyword evidence="1" id="KW-0812">Transmembrane</keyword>
<keyword evidence="3" id="KW-1185">Reference proteome</keyword>
<keyword evidence="1" id="KW-1133">Transmembrane helix</keyword>
<dbReference type="Pfam" id="PF04367">
    <property type="entry name" value="DUF502"/>
    <property type="match status" value="1"/>
</dbReference>
<protein>
    <submittedName>
        <fullName evidence="2">Protein CONTINUOUS VASCULAR RING 1</fullName>
    </submittedName>
</protein>
<keyword evidence="1" id="KW-0472">Membrane</keyword>
<dbReference type="InterPro" id="IPR007462">
    <property type="entry name" value="COV1-like"/>
</dbReference>
<sequence length="252" mass="27406">MNGIETGSPERDTLHRSERAALPLRFKRHVWQCIARGFLLLIPLFITILIVRYLIGFAGSVISPFVDFVISRPILDDIPGATLIVWSAVTASALVLFYGLGMLVTGEKGKIRVALGINAFLGRIPVVKSIYDVASQTTQALSTPRENAFSRVVFLEWPRPGVRALGLVTGQCMLPHDDRAMLVIYIATVPNPTSGMLAVIPEEEVVDAGISVEQAMKIIFSGGIVIPEGLQETITVVEGRDRNPVTAGQDRC</sequence>
<evidence type="ECO:0000313" key="2">
    <source>
        <dbReference type="EMBL" id="CAI8056228.1"/>
    </source>
</evidence>
<feature type="transmembrane region" description="Helical" evidence="1">
    <location>
        <begin position="83"/>
        <end position="104"/>
    </location>
</feature>
<feature type="transmembrane region" description="Helical" evidence="1">
    <location>
        <begin position="37"/>
        <end position="63"/>
    </location>
</feature>
<comment type="caution">
    <text evidence="2">The sequence shown here is derived from an EMBL/GenBank/DDBJ whole genome shotgun (WGS) entry which is preliminary data.</text>
</comment>
<dbReference type="EMBL" id="CASHTH010004338">
    <property type="protein sequence ID" value="CAI8056228.1"/>
    <property type="molecule type" value="Genomic_DNA"/>
</dbReference>
<gene>
    <name evidence="2" type="ORF">GBAR_LOCUS30637</name>
</gene>
<evidence type="ECO:0000256" key="1">
    <source>
        <dbReference type="SAM" id="Phobius"/>
    </source>
</evidence>
<dbReference type="PANTHER" id="PTHR31876">
    <property type="entry name" value="COV-LIKE PROTEIN 1"/>
    <property type="match status" value="1"/>
</dbReference>
<organism evidence="2 3">
    <name type="scientific">Geodia barretti</name>
    <name type="common">Barrett's horny sponge</name>
    <dbReference type="NCBI Taxonomy" id="519541"/>
    <lineage>
        <taxon>Eukaryota</taxon>
        <taxon>Metazoa</taxon>
        <taxon>Porifera</taxon>
        <taxon>Demospongiae</taxon>
        <taxon>Heteroscleromorpha</taxon>
        <taxon>Tetractinellida</taxon>
        <taxon>Astrophorina</taxon>
        <taxon>Geodiidae</taxon>
        <taxon>Geodia</taxon>
    </lineage>
</organism>
<dbReference type="PANTHER" id="PTHR31876:SF26">
    <property type="entry name" value="PROTEIN LIKE COV 2"/>
    <property type="match status" value="1"/>
</dbReference>
<proteinExistence type="predicted"/>
<reference evidence="2" key="1">
    <citation type="submission" date="2023-03" db="EMBL/GenBank/DDBJ databases">
        <authorList>
            <person name="Steffen K."/>
            <person name="Cardenas P."/>
        </authorList>
    </citation>
    <scope>NUCLEOTIDE SEQUENCE</scope>
</reference>
<evidence type="ECO:0000313" key="3">
    <source>
        <dbReference type="Proteomes" id="UP001174909"/>
    </source>
</evidence>
<dbReference type="Proteomes" id="UP001174909">
    <property type="component" value="Unassembled WGS sequence"/>
</dbReference>
<accession>A0AA35XEW3</accession>